<dbReference type="PROSITE" id="PS51198">
    <property type="entry name" value="UVRD_HELICASE_ATP_BIND"/>
    <property type="match status" value="1"/>
</dbReference>
<keyword evidence="1" id="KW-0540">Nuclease</keyword>
<dbReference type="InterPro" id="IPR038726">
    <property type="entry name" value="PDDEXK_AddAB-type"/>
</dbReference>
<proteinExistence type="predicted"/>
<dbReference type="Pfam" id="PF12705">
    <property type="entry name" value="PDDEXK_1"/>
    <property type="match status" value="1"/>
</dbReference>
<evidence type="ECO:0000256" key="5">
    <source>
        <dbReference type="ARBA" id="ARBA00022806"/>
    </source>
</evidence>
<dbReference type="Proteomes" id="UP000315439">
    <property type="component" value="Unassembled WGS sequence"/>
</dbReference>
<evidence type="ECO:0000256" key="2">
    <source>
        <dbReference type="ARBA" id="ARBA00022741"/>
    </source>
</evidence>
<evidence type="ECO:0000256" key="14">
    <source>
        <dbReference type="ARBA" id="ARBA00048988"/>
    </source>
</evidence>
<keyword evidence="3" id="KW-0227">DNA damage</keyword>
<evidence type="ECO:0000256" key="11">
    <source>
        <dbReference type="ARBA" id="ARBA00034617"/>
    </source>
</evidence>
<evidence type="ECO:0000256" key="6">
    <source>
        <dbReference type="ARBA" id="ARBA00022839"/>
    </source>
</evidence>
<dbReference type="InterPro" id="IPR014016">
    <property type="entry name" value="UvrD-like_ATP-bd"/>
</dbReference>
<evidence type="ECO:0000256" key="8">
    <source>
        <dbReference type="ARBA" id="ARBA00023125"/>
    </source>
</evidence>
<keyword evidence="8" id="KW-0238">DNA-binding</keyword>
<dbReference type="PROSITE" id="PS51217">
    <property type="entry name" value="UVRD_HELICASE_CTER"/>
    <property type="match status" value="1"/>
</dbReference>
<dbReference type="GO" id="GO:0003677">
    <property type="term" value="F:DNA binding"/>
    <property type="evidence" value="ECO:0007669"/>
    <property type="project" value="UniProtKB-KW"/>
</dbReference>
<evidence type="ECO:0000313" key="19">
    <source>
        <dbReference type="Proteomes" id="UP000315439"/>
    </source>
</evidence>
<evidence type="ECO:0000259" key="16">
    <source>
        <dbReference type="PROSITE" id="PS51198"/>
    </source>
</evidence>
<dbReference type="GO" id="GO:0005829">
    <property type="term" value="C:cytosol"/>
    <property type="evidence" value="ECO:0007669"/>
    <property type="project" value="TreeGrafter"/>
</dbReference>
<dbReference type="EMBL" id="VIKS01000010">
    <property type="protein sequence ID" value="TQV86523.1"/>
    <property type="molecule type" value="Genomic_DNA"/>
</dbReference>
<comment type="catalytic activity">
    <reaction evidence="11">
        <text>Couples ATP hydrolysis with the unwinding of duplex DNA by translocating in the 3'-5' direction.</text>
        <dbReference type="EC" id="5.6.2.4"/>
    </reaction>
</comment>
<dbReference type="InterPro" id="IPR014017">
    <property type="entry name" value="DNA_helicase_UvrD-like_C"/>
</dbReference>
<dbReference type="GO" id="GO:0043138">
    <property type="term" value="F:3'-5' DNA helicase activity"/>
    <property type="evidence" value="ECO:0007669"/>
    <property type="project" value="UniProtKB-EC"/>
</dbReference>
<keyword evidence="4 15" id="KW-0378">Hydrolase</keyword>
<feature type="binding site" evidence="15">
    <location>
        <begin position="24"/>
        <end position="31"/>
    </location>
    <ligand>
        <name>ATP</name>
        <dbReference type="ChEBI" id="CHEBI:30616"/>
    </ligand>
</feature>
<keyword evidence="5 15" id="KW-0347">Helicase</keyword>
<keyword evidence="10" id="KW-0413">Isomerase</keyword>
<feature type="domain" description="UvrD-like helicase ATP-binding" evidence="16">
    <location>
        <begin position="3"/>
        <end position="545"/>
    </location>
</feature>
<dbReference type="GO" id="GO:0000725">
    <property type="term" value="P:recombinational repair"/>
    <property type="evidence" value="ECO:0007669"/>
    <property type="project" value="TreeGrafter"/>
</dbReference>
<evidence type="ECO:0000256" key="4">
    <source>
        <dbReference type="ARBA" id="ARBA00022801"/>
    </source>
</evidence>
<evidence type="ECO:0000256" key="12">
    <source>
        <dbReference type="ARBA" id="ARBA00034808"/>
    </source>
</evidence>
<dbReference type="InterPro" id="IPR027417">
    <property type="entry name" value="P-loop_NTPase"/>
</dbReference>
<comment type="caution">
    <text evidence="18">The sequence shown here is derived from an EMBL/GenBank/DDBJ whole genome shotgun (WGS) entry which is preliminary data.</text>
</comment>
<dbReference type="SUPFAM" id="SSF52980">
    <property type="entry name" value="Restriction endonuclease-like"/>
    <property type="match status" value="1"/>
</dbReference>
<dbReference type="GO" id="GO:0004527">
    <property type="term" value="F:exonuclease activity"/>
    <property type="evidence" value="ECO:0007669"/>
    <property type="project" value="UniProtKB-KW"/>
</dbReference>
<keyword evidence="9" id="KW-0234">DNA repair</keyword>
<dbReference type="InterPro" id="IPR011604">
    <property type="entry name" value="PDDEXK-like_dom_sf"/>
</dbReference>
<keyword evidence="19" id="KW-1185">Reference proteome</keyword>
<dbReference type="Pfam" id="PF00580">
    <property type="entry name" value="UvrD-helicase"/>
    <property type="match status" value="2"/>
</dbReference>
<dbReference type="PANTHER" id="PTHR11070">
    <property type="entry name" value="UVRD / RECB / PCRA DNA HELICASE FAMILY MEMBER"/>
    <property type="match status" value="1"/>
</dbReference>
<dbReference type="Gene3D" id="3.90.320.10">
    <property type="match status" value="1"/>
</dbReference>
<evidence type="ECO:0000256" key="9">
    <source>
        <dbReference type="ARBA" id="ARBA00023204"/>
    </source>
</evidence>
<gene>
    <name evidence="18" type="ORF">FLL46_16575</name>
</gene>
<evidence type="ECO:0000256" key="1">
    <source>
        <dbReference type="ARBA" id="ARBA00022722"/>
    </source>
</evidence>
<reference evidence="18 19" key="1">
    <citation type="submission" date="2019-07" db="EMBL/GenBank/DDBJ databases">
        <title>Draft genome for Aliikangiella sp. M105.</title>
        <authorList>
            <person name="Wang G."/>
        </authorList>
    </citation>
    <scope>NUCLEOTIDE SEQUENCE [LARGE SCALE GENOMIC DNA]</scope>
    <source>
        <strain evidence="18 19">M105</strain>
    </source>
</reference>
<dbReference type="OrthoDB" id="9810135at2"/>
<evidence type="ECO:0000256" key="3">
    <source>
        <dbReference type="ARBA" id="ARBA00022763"/>
    </source>
</evidence>
<dbReference type="Pfam" id="PF13361">
    <property type="entry name" value="UvrD_C"/>
    <property type="match status" value="2"/>
</dbReference>
<comment type="catalytic activity">
    <reaction evidence="14">
        <text>ATP + H2O = ADP + phosphate + H(+)</text>
        <dbReference type="Rhea" id="RHEA:13065"/>
        <dbReference type="ChEBI" id="CHEBI:15377"/>
        <dbReference type="ChEBI" id="CHEBI:15378"/>
        <dbReference type="ChEBI" id="CHEBI:30616"/>
        <dbReference type="ChEBI" id="CHEBI:43474"/>
        <dbReference type="ChEBI" id="CHEBI:456216"/>
        <dbReference type="EC" id="5.6.2.4"/>
    </reaction>
</comment>
<name>A0A545UAR5_9GAMM</name>
<dbReference type="SUPFAM" id="SSF52540">
    <property type="entry name" value="P-loop containing nucleoside triphosphate hydrolases"/>
    <property type="match status" value="1"/>
</dbReference>
<dbReference type="GO" id="GO:0033202">
    <property type="term" value="C:DNA helicase complex"/>
    <property type="evidence" value="ECO:0007669"/>
    <property type="project" value="TreeGrafter"/>
</dbReference>
<protein>
    <recommendedName>
        <fullName evidence="12">DNA 3'-5' helicase</fullName>
        <ecNumber evidence="12">5.6.2.4</ecNumber>
    </recommendedName>
    <alternativeName>
        <fullName evidence="13">DNA 3'-5' helicase II</fullName>
    </alternativeName>
</protein>
<feature type="domain" description="UvrD-like helicase C-terminal" evidence="17">
    <location>
        <begin position="546"/>
        <end position="827"/>
    </location>
</feature>
<evidence type="ECO:0000256" key="10">
    <source>
        <dbReference type="ARBA" id="ARBA00023235"/>
    </source>
</evidence>
<sequence length="1200" mass="135953">MSNVIDQSVREEVLNPVESYIVQAPAGSGKTELLTQRILALLAAVEKPENILAITFTRKAAAEMRSRVVSALTLAQGPEPEAPHERFRWKMAKKVLKRDKEKNWHLVENASRLNVTTIDSLSASLSAALPLLSQTGALPAIAENAFKYYREAADNLLASISNGDKTAEDIKQLLKHKDNNLNLVSELIAQMLGKRLQWLAQIGAHGRRFNQQLLARSLDVVVRNTLKNIYDIIPVDVLSELPALLNQASAVLRNSEKVTKHYLCDLQPVDAIVRPDWLDKKTCISANYEESDFFEHEVELAEELYLWKAIAELFLKASGKGEILSRFNVKNGFPPEKNAKDEIEKQQFKQNKKRVDEIAKCLKAHSGVGSLLYQVTILPDRYNFVHTEQDGFDSEPLSHEQSDKEQTYQSLNSAIALLPVALAHLKIVFSRHNVIDFSELALASLEALGHEDMPSDLALALDYKLEHILIDEFQDTSTPQIELIKLLTAGWERDSGRTLFLVGDPMQSIYRFRDANVSLFMRIRNRGIGIIKPKFRQLKVNFRSHKTIVDWVNRQFSQIMPEEEDLTFSAVSYADSVAFNQSSKSAQVESFFTVDADNNIAQANKVIEIVQSHLDENRQLEKKKTLAILARSRTNFTEIIELLNQNNIDFEAVEIDRLSQKIIVSDLTSLAFALCDQFDELSWAACMRSPWFGLDLQDIKQVFTETEQGMSIPERIVRAMPMMSKGSRARCEKILPILQSTIRFKGRKPFRKWLLGCFVALGGLSQLDYQSERDDLLVCLDKLSELSEGGELNDRQLVIEAIEQLFAASSPAADGQVQVMTIHKSKGLEFDTVILPRLDSGKKMADQVLLKWTQVLDEEGNGHNLIAISKETGRENDSVYRYISYLDNEKSKYEDQRVLYVAATRAKQNLYLLGNVKTDSKSGSPSEPAYKPATSLSYLAMLWQGVKDDFKIINGFEGKNINSKLADSVQIEQEKSESVDSFYESRMIKQVNISRTAQMPQQTIPDELPAGEAIAGAQEELGQAISDGASTIGTVLHRQLQWVSEHWHDAFELPQNWAQVTSAQLRQLHWFSDDELDDAVSKILYGLKETLNDDFGRFVLSAKEEAESELILHKKLEHGNYLTRIIDRTFVDSGVRWIIDYKSSQPEKKESLEEFLQRETALYLTQMTDYFNMFVSLESRPIIAGLYFPMIGHFEKLLER</sequence>
<keyword evidence="7 15" id="KW-0067">ATP-binding</keyword>
<dbReference type="RefSeq" id="WP_142932446.1">
    <property type="nucleotide sequence ID" value="NZ_ML660166.1"/>
</dbReference>
<evidence type="ECO:0000256" key="13">
    <source>
        <dbReference type="ARBA" id="ARBA00034923"/>
    </source>
</evidence>
<dbReference type="PANTHER" id="PTHR11070:SF2">
    <property type="entry name" value="ATP-DEPENDENT DNA HELICASE SRS2"/>
    <property type="match status" value="1"/>
</dbReference>
<evidence type="ECO:0000256" key="15">
    <source>
        <dbReference type="PROSITE-ProRule" id="PRU00560"/>
    </source>
</evidence>
<evidence type="ECO:0000259" key="17">
    <source>
        <dbReference type="PROSITE" id="PS51217"/>
    </source>
</evidence>
<keyword evidence="2 15" id="KW-0547">Nucleotide-binding</keyword>
<evidence type="ECO:0000313" key="18">
    <source>
        <dbReference type="EMBL" id="TQV86523.1"/>
    </source>
</evidence>
<evidence type="ECO:0000256" key="7">
    <source>
        <dbReference type="ARBA" id="ARBA00022840"/>
    </source>
</evidence>
<dbReference type="EC" id="5.6.2.4" evidence="12"/>
<keyword evidence="6" id="KW-0269">Exonuclease</keyword>
<dbReference type="InterPro" id="IPR011335">
    <property type="entry name" value="Restrct_endonuc-II-like"/>
</dbReference>
<dbReference type="GO" id="GO:0005524">
    <property type="term" value="F:ATP binding"/>
    <property type="evidence" value="ECO:0007669"/>
    <property type="project" value="UniProtKB-UniRule"/>
</dbReference>
<accession>A0A545UAR5</accession>
<organism evidence="18 19">
    <name type="scientific">Aliikangiella coralliicola</name>
    <dbReference type="NCBI Taxonomy" id="2592383"/>
    <lineage>
        <taxon>Bacteria</taxon>
        <taxon>Pseudomonadati</taxon>
        <taxon>Pseudomonadota</taxon>
        <taxon>Gammaproteobacteria</taxon>
        <taxon>Oceanospirillales</taxon>
        <taxon>Pleioneaceae</taxon>
        <taxon>Aliikangiella</taxon>
    </lineage>
</organism>
<dbReference type="AlphaFoldDB" id="A0A545UAR5"/>
<dbReference type="InterPro" id="IPR000212">
    <property type="entry name" value="DNA_helicase_UvrD/REP"/>
</dbReference>
<dbReference type="Gene3D" id="3.40.50.300">
    <property type="entry name" value="P-loop containing nucleotide triphosphate hydrolases"/>
    <property type="match status" value="4"/>
</dbReference>